<evidence type="ECO:0000313" key="11">
    <source>
        <dbReference type="Proteomes" id="UP000281810"/>
    </source>
</evidence>
<sequence length="963" mass="107407">MRKNYVKLPLLIAALYFGGDLHAQSTQDTVAKESKIEEVVVIGYGKQKRGDLTSAISSVKSEEITKQPATTAMQSLQGKLSGVTIVNTDQPGATPSVIVRGLGTALGGRDPLYVVDGMIVPNITNINPRDIESIDVLKDAASSAIYGVRAANGVVIVTTKTGKRGKTKVTYDTYYGFKSILNKVEMADASQYTQYFNEERKALGKTTFLSPNQPYNTNWLDELTRTGIVQDNNVTLSGGGENVNYFLGVDHFTEDGILPGQDYRRTTIRNNNTYKLFNNKVRLTQNVSFSTTKENIKPLGAFDTAHRQAPVVPVKFNNGKWGLPFWNETTGLVSYPGSTLNSHGNPVSSVYYTNETARTNTLQAFLQADIDITKGLVFTSRAGTTKYWYNKETFVPKKDLWLAADPTRTAAQFAALKEANPSNTSYANNSYALQRIDTFRWQWENYFTYDKKFGNHSLTAVAGMSAEEVGVGGVMSGLAYNVPDKKQYWSLDRGSAVPQKEIGQSYYTPLRYASYFGRIQYDYDKRYYVSGIIRRDGTSRFKEQELYWDTFPSVSAGWNISNEDFLKGNSTINFLKLRGGWGTLGNENIPLVNISSTISGPGSTNYNYVFGPGQDLIFGAYYSSPAKALGWEITKEWSVGTDFELLDSRLTGSFDYYQKKNTNAILQISPIKSSPYEDAFYDHAAVVMNKGWETSLRWKDFSRSRDFSYEIGATFNNNNNEVTDVKPAYGGMTGGSLGNGRITKRLEVGQALGSWWMYEVDGVWQNQAEINSNTHLSGAKPGFLKYKDQNGDGVIDDRDKVFFGSYIPTYNYSLHLGFTYKNVDFSVDGYGAGGNKIYNGLNSTRLGGENISQYMFNNRWTGEGSTNSNPGANRDVEASNYYLEDGDYFRINNITLGYNFRDKIEGLRNLRVYVTAQNPFIFTKYEGYTPELNSNGDPYGTTGVELSAYPNLRSFILGVNVEF</sequence>
<protein>
    <submittedName>
        <fullName evidence="10">SusC/RagA family TonB-linked outer membrane protein</fullName>
    </submittedName>
</protein>
<dbReference type="NCBIfam" id="TIGR04057">
    <property type="entry name" value="SusC_RagA_signa"/>
    <property type="match status" value="1"/>
</dbReference>
<proteinExistence type="inferred from homology"/>
<evidence type="ECO:0000256" key="8">
    <source>
        <dbReference type="SAM" id="SignalP"/>
    </source>
</evidence>
<dbReference type="InterPro" id="IPR037066">
    <property type="entry name" value="Plug_dom_sf"/>
</dbReference>
<dbReference type="InterPro" id="IPR039426">
    <property type="entry name" value="TonB-dep_rcpt-like"/>
</dbReference>
<dbReference type="Gene3D" id="2.170.130.10">
    <property type="entry name" value="TonB-dependent receptor, plug domain"/>
    <property type="match status" value="1"/>
</dbReference>
<comment type="similarity">
    <text evidence="7">Belongs to the TonB-dependent receptor family.</text>
</comment>
<evidence type="ECO:0000256" key="6">
    <source>
        <dbReference type="ARBA" id="ARBA00023237"/>
    </source>
</evidence>
<dbReference type="InterPro" id="IPR023997">
    <property type="entry name" value="TonB-dep_OMP_SusC/RagA_CS"/>
</dbReference>
<feature type="domain" description="TonB-dependent receptor plug" evidence="9">
    <location>
        <begin position="51"/>
        <end position="154"/>
    </location>
</feature>
<evidence type="ECO:0000256" key="1">
    <source>
        <dbReference type="ARBA" id="ARBA00004571"/>
    </source>
</evidence>
<dbReference type="RefSeq" id="WP_124801781.1">
    <property type="nucleotide sequence ID" value="NZ_CP034161.1"/>
</dbReference>
<comment type="subcellular location">
    <subcellularLocation>
        <location evidence="1 7">Cell outer membrane</location>
        <topology evidence="1 7">Multi-pass membrane protein</topology>
    </subcellularLocation>
</comment>
<keyword evidence="5 7" id="KW-0472">Membrane</keyword>
<keyword evidence="8" id="KW-0732">Signal</keyword>
<gene>
    <name evidence="10" type="ORF">EIB74_06120</name>
</gene>
<dbReference type="InterPro" id="IPR012910">
    <property type="entry name" value="Plug_dom"/>
</dbReference>
<dbReference type="GO" id="GO:0009279">
    <property type="term" value="C:cell outer membrane"/>
    <property type="evidence" value="ECO:0007669"/>
    <property type="project" value="UniProtKB-SubCell"/>
</dbReference>
<keyword evidence="3 7" id="KW-1134">Transmembrane beta strand</keyword>
<reference evidence="11" key="1">
    <citation type="submission" date="2018-11" db="EMBL/GenBank/DDBJ databases">
        <title>Proposal to divide the Flavobacteriaceae and reorganize its genera based on Amino Acid Identity values calculated from whole genome sequences.</title>
        <authorList>
            <person name="Nicholson A.C."/>
            <person name="Gulvik C.A."/>
            <person name="Whitney A.M."/>
            <person name="Humrighouse B.W."/>
            <person name="Bell M."/>
            <person name="Holmes B."/>
            <person name="Steigerwalt A.B."/>
            <person name="Villarma A."/>
            <person name="Sheth M."/>
            <person name="Batra D."/>
            <person name="Pryor J."/>
            <person name="Bernardet J.-F."/>
            <person name="Hugo C."/>
            <person name="Kampfer P."/>
            <person name="Newman J.D."/>
            <person name="McQuiston J.R."/>
        </authorList>
    </citation>
    <scope>NUCLEOTIDE SEQUENCE [LARGE SCALE GENOMIC DNA]</scope>
    <source>
        <strain evidence="11">F5649</strain>
    </source>
</reference>
<keyword evidence="11" id="KW-1185">Reference proteome</keyword>
<evidence type="ECO:0000259" key="9">
    <source>
        <dbReference type="Pfam" id="PF07715"/>
    </source>
</evidence>
<dbReference type="PROSITE" id="PS52016">
    <property type="entry name" value="TONB_DEPENDENT_REC_3"/>
    <property type="match status" value="1"/>
</dbReference>
<evidence type="ECO:0000256" key="7">
    <source>
        <dbReference type="PROSITE-ProRule" id="PRU01360"/>
    </source>
</evidence>
<evidence type="ECO:0000256" key="3">
    <source>
        <dbReference type="ARBA" id="ARBA00022452"/>
    </source>
</evidence>
<name>A0A3G8Y3A5_9FLAO</name>
<keyword evidence="6 7" id="KW-0998">Cell outer membrane</keyword>
<accession>A0A3G8Y3A5</accession>
<dbReference type="OrthoDB" id="9768177at2"/>
<dbReference type="InterPro" id="IPR036942">
    <property type="entry name" value="Beta-barrel_TonB_sf"/>
</dbReference>
<organism evidence="10 11">
    <name type="scientific">Epilithonimonas vandammei</name>
    <dbReference type="NCBI Taxonomy" id="2487072"/>
    <lineage>
        <taxon>Bacteria</taxon>
        <taxon>Pseudomonadati</taxon>
        <taxon>Bacteroidota</taxon>
        <taxon>Flavobacteriia</taxon>
        <taxon>Flavobacteriales</taxon>
        <taxon>Weeksellaceae</taxon>
        <taxon>Chryseobacterium group</taxon>
        <taxon>Epilithonimonas</taxon>
    </lineage>
</organism>
<dbReference type="Gene3D" id="2.40.170.20">
    <property type="entry name" value="TonB-dependent receptor, beta-barrel domain"/>
    <property type="match status" value="1"/>
</dbReference>
<evidence type="ECO:0000256" key="5">
    <source>
        <dbReference type="ARBA" id="ARBA00023136"/>
    </source>
</evidence>
<dbReference type="InterPro" id="IPR023996">
    <property type="entry name" value="TonB-dep_OMP_SusC/RagA"/>
</dbReference>
<feature type="signal peptide" evidence="8">
    <location>
        <begin position="1"/>
        <end position="23"/>
    </location>
</feature>
<dbReference type="AlphaFoldDB" id="A0A3G8Y3A5"/>
<dbReference type="Proteomes" id="UP000281810">
    <property type="component" value="Chromosome"/>
</dbReference>
<feature type="chain" id="PRO_5018262274" evidence="8">
    <location>
        <begin position="24"/>
        <end position="963"/>
    </location>
</feature>
<evidence type="ECO:0000313" key="10">
    <source>
        <dbReference type="EMBL" id="AZI39560.1"/>
    </source>
</evidence>
<dbReference type="Pfam" id="PF07715">
    <property type="entry name" value="Plug"/>
    <property type="match status" value="1"/>
</dbReference>
<dbReference type="NCBIfam" id="TIGR04056">
    <property type="entry name" value="OMP_RagA_SusC"/>
    <property type="match status" value="1"/>
</dbReference>
<evidence type="ECO:0000256" key="2">
    <source>
        <dbReference type="ARBA" id="ARBA00022448"/>
    </source>
</evidence>
<dbReference type="EMBL" id="CP034161">
    <property type="protein sequence ID" value="AZI39560.1"/>
    <property type="molecule type" value="Genomic_DNA"/>
</dbReference>
<evidence type="ECO:0000256" key="4">
    <source>
        <dbReference type="ARBA" id="ARBA00022692"/>
    </source>
</evidence>
<keyword evidence="4 7" id="KW-0812">Transmembrane</keyword>
<keyword evidence="2 7" id="KW-0813">Transport</keyword>
<dbReference type="SUPFAM" id="SSF56935">
    <property type="entry name" value="Porins"/>
    <property type="match status" value="1"/>
</dbReference>